<keyword evidence="6 11" id="KW-0812">Transmembrane</keyword>
<keyword evidence="8 11" id="KW-1133">Transmembrane helix</keyword>
<protein>
    <recommendedName>
        <fullName evidence="5">Sigma non-opioid intracellular receptor 1</fullName>
    </recommendedName>
    <alternativeName>
        <fullName evidence="10">Sigma 1-type opioid receptor</fullName>
    </alternativeName>
</protein>
<dbReference type="Pfam" id="PF04622">
    <property type="entry name" value="ERG2_Sigma1R"/>
    <property type="match status" value="1"/>
</dbReference>
<evidence type="ECO:0000256" key="1">
    <source>
        <dbReference type="ARBA" id="ARBA00004540"/>
    </source>
</evidence>
<keyword evidence="7" id="KW-0256">Endoplasmic reticulum</keyword>
<comment type="caution">
    <text evidence="12">The sequence shown here is derived from an EMBL/GenBank/DDBJ whole genome shotgun (WGS) entry which is preliminary data.</text>
</comment>
<sequence length="236" mass="27029">MIGLSSLHSIIKWTLVLCFLVFCIHYWLLKKSYLTSDIEIAKISEKYVGKDIKQAYSMITLDLQKAFPGHILGEEDQRWLFMNAGGWMGSVCILHASLTEYILFFGTAINTSGNSGRYWANISDTILTGSFRQWKEGELKSTIHKPELSLPFLFKGDTVLHVWGEVTAVEWEAGTWMVEYARGFIPSTLGFALADTLFSTTDLVNLFNILVIYTKALQLEFFAYIFEWREYIKDSL</sequence>
<keyword evidence="9 11" id="KW-0472">Membrane</keyword>
<dbReference type="PANTHER" id="PTHR10868">
    <property type="entry name" value="SIGMA 1-TYPE OPIOID RECEPTOR-RELATED"/>
    <property type="match status" value="1"/>
</dbReference>
<evidence type="ECO:0000256" key="6">
    <source>
        <dbReference type="ARBA" id="ARBA00022692"/>
    </source>
</evidence>
<accession>A0ABQ9FU55</accession>
<reference evidence="12 13" key="1">
    <citation type="submission" date="2022-12" db="EMBL/GenBank/DDBJ databases">
        <title>Chromosome-level genome of Tegillarca granosa.</title>
        <authorList>
            <person name="Kim J."/>
        </authorList>
    </citation>
    <scope>NUCLEOTIDE SEQUENCE [LARGE SCALE GENOMIC DNA]</scope>
    <source>
        <strain evidence="12">Teg-2019</strain>
        <tissue evidence="12">Adductor muscle</tissue>
    </source>
</reference>
<organism evidence="12 13">
    <name type="scientific">Tegillarca granosa</name>
    <name type="common">Malaysian cockle</name>
    <name type="synonym">Anadara granosa</name>
    <dbReference type="NCBI Taxonomy" id="220873"/>
    <lineage>
        <taxon>Eukaryota</taxon>
        <taxon>Metazoa</taxon>
        <taxon>Spiralia</taxon>
        <taxon>Lophotrochozoa</taxon>
        <taxon>Mollusca</taxon>
        <taxon>Bivalvia</taxon>
        <taxon>Autobranchia</taxon>
        <taxon>Pteriomorphia</taxon>
        <taxon>Arcoida</taxon>
        <taxon>Arcoidea</taxon>
        <taxon>Arcidae</taxon>
        <taxon>Tegillarca</taxon>
    </lineage>
</organism>
<evidence type="ECO:0000256" key="2">
    <source>
        <dbReference type="ARBA" id="ARBA00004586"/>
    </source>
</evidence>
<feature type="transmembrane region" description="Helical" evidence="11">
    <location>
        <begin position="6"/>
        <end position="29"/>
    </location>
</feature>
<evidence type="ECO:0000313" key="13">
    <source>
        <dbReference type="Proteomes" id="UP001217089"/>
    </source>
</evidence>
<gene>
    <name evidence="12" type="ORF">KUTeg_002371</name>
</gene>
<dbReference type="PANTHER" id="PTHR10868:SF1">
    <property type="entry name" value="SIGMA NON-OPIOID INTRACELLULAR RECEPTOR 1"/>
    <property type="match status" value="1"/>
</dbReference>
<proteinExistence type="inferred from homology"/>
<name>A0ABQ9FU55_TEGGR</name>
<dbReference type="Proteomes" id="UP001217089">
    <property type="component" value="Unassembled WGS sequence"/>
</dbReference>
<evidence type="ECO:0000256" key="9">
    <source>
        <dbReference type="ARBA" id="ARBA00023136"/>
    </source>
</evidence>
<evidence type="ECO:0000256" key="10">
    <source>
        <dbReference type="ARBA" id="ARBA00033467"/>
    </source>
</evidence>
<evidence type="ECO:0000256" key="3">
    <source>
        <dbReference type="ARBA" id="ARBA00004649"/>
    </source>
</evidence>
<evidence type="ECO:0000256" key="5">
    <source>
        <dbReference type="ARBA" id="ARBA00020208"/>
    </source>
</evidence>
<keyword evidence="13" id="KW-1185">Reference proteome</keyword>
<evidence type="ECO:0000256" key="7">
    <source>
        <dbReference type="ARBA" id="ARBA00022824"/>
    </source>
</evidence>
<comment type="subcellular location">
    <subcellularLocation>
        <location evidence="2">Endoplasmic reticulum membrane</location>
    </subcellularLocation>
    <subcellularLocation>
        <location evidence="1">Nucleus inner membrane</location>
    </subcellularLocation>
    <subcellularLocation>
        <location evidence="3">Nucleus outer membrane</location>
    </subcellularLocation>
</comment>
<evidence type="ECO:0000256" key="11">
    <source>
        <dbReference type="RuleBase" id="RU368083"/>
    </source>
</evidence>
<dbReference type="EMBL" id="JARBDR010000141">
    <property type="protein sequence ID" value="KAJ8320784.1"/>
    <property type="molecule type" value="Genomic_DNA"/>
</dbReference>
<comment type="similarity">
    <text evidence="4 11">Belongs to the ERG2 family.</text>
</comment>
<evidence type="ECO:0000256" key="8">
    <source>
        <dbReference type="ARBA" id="ARBA00022989"/>
    </source>
</evidence>
<evidence type="ECO:0000313" key="12">
    <source>
        <dbReference type="EMBL" id="KAJ8320784.1"/>
    </source>
</evidence>
<dbReference type="InterPro" id="IPR006716">
    <property type="entry name" value="ERG2_sigma1_rcpt-like"/>
</dbReference>
<evidence type="ECO:0000256" key="4">
    <source>
        <dbReference type="ARBA" id="ARBA00007141"/>
    </source>
</evidence>